<proteinExistence type="inferred from homology"/>
<keyword evidence="7 9" id="KW-1133">Transmembrane helix</keyword>
<dbReference type="InterPro" id="IPR010065">
    <property type="entry name" value="AA_ABC_transptr_permease_3TM"/>
</dbReference>
<keyword evidence="4" id="KW-1003">Cell membrane</keyword>
<keyword evidence="6" id="KW-0029">Amino-acid transport</keyword>
<dbReference type="PANTHER" id="PTHR30614:SF20">
    <property type="entry name" value="GLUTAMINE TRANSPORT SYSTEM PERMEASE PROTEIN GLNP"/>
    <property type="match status" value="1"/>
</dbReference>
<evidence type="ECO:0000256" key="7">
    <source>
        <dbReference type="ARBA" id="ARBA00022989"/>
    </source>
</evidence>
<evidence type="ECO:0000259" key="11">
    <source>
        <dbReference type="PROSITE" id="PS50928"/>
    </source>
</evidence>
<comment type="similarity">
    <text evidence="2">Belongs to the binding-protein-dependent transport system permease family. HisMQ subfamily.</text>
</comment>
<dbReference type="Proteomes" id="UP000214689">
    <property type="component" value="Chromosome"/>
</dbReference>
<feature type="transmembrane region" description="Helical" evidence="9">
    <location>
        <begin position="135"/>
        <end position="153"/>
    </location>
</feature>
<dbReference type="RefSeq" id="WP_094233869.1">
    <property type="nucleotide sequence ID" value="NZ_CP016199.1"/>
</dbReference>
<evidence type="ECO:0000313" key="13">
    <source>
        <dbReference type="Proteomes" id="UP000214689"/>
    </source>
</evidence>
<dbReference type="Gene3D" id="1.10.3720.10">
    <property type="entry name" value="MetI-like"/>
    <property type="match status" value="1"/>
</dbReference>
<dbReference type="InterPro" id="IPR043429">
    <property type="entry name" value="ArtM/GltK/GlnP/TcyL/YhdX-like"/>
</dbReference>
<dbReference type="AlphaFoldDB" id="A0A223ARU5"/>
<dbReference type="InterPro" id="IPR035906">
    <property type="entry name" value="MetI-like_sf"/>
</dbReference>
<dbReference type="FunFam" id="1.10.3720.10:FF:000033">
    <property type="entry name" value="Polar amino acid ABC transporter permease"/>
    <property type="match status" value="1"/>
</dbReference>
<feature type="domain" description="ABC transmembrane type-1" evidence="11">
    <location>
        <begin position="15"/>
        <end position="210"/>
    </location>
</feature>
<feature type="region of interest" description="Disordered" evidence="10">
    <location>
        <begin position="217"/>
        <end position="238"/>
    </location>
</feature>
<evidence type="ECO:0000256" key="10">
    <source>
        <dbReference type="SAM" id="MobiDB-lite"/>
    </source>
</evidence>
<keyword evidence="5 9" id="KW-0812">Transmembrane</keyword>
<dbReference type="GO" id="GO:0022857">
    <property type="term" value="F:transmembrane transporter activity"/>
    <property type="evidence" value="ECO:0007669"/>
    <property type="project" value="InterPro"/>
</dbReference>
<sequence length="238" mass="25752">MDAYIKGFLVACQGIPATVFVSILSVIMGSVVGLLIALMRTSRNKFVSWISKLYVDIVRGTPMIVQALIFAYGVPQFMQSHVFYFKWANLIIPAIIVCGLNSAAYMSEVIRSGIQAVDKGQMEAARSLGMSKAMAMRLVIIPQAVKIILPAVGNEFVTLIKETSVLSYVGVVEILRKGTLLNAATYQAFPAYIGVALAYLVLTLPLSKLISALEERGKGSKKELEEENNKSVLEGGAA</sequence>
<dbReference type="GO" id="GO:0006865">
    <property type="term" value="P:amino acid transport"/>
    <property type="evidence" value="ECO:0007669"/>
    <property type="project" value="UniProtKB-KW"/>
</dbReference>
<dbReference type="OrthoDB" id="9787841at2"/>
<evidence type="ECO:0000256" key="1">
    <source>
        <dbReference type="ARBA" id="ARBA00004651"/>
    </source>
</evidence>
<dbReference type="InterPro" id="IPR000515">
    <property type="entry name" value="MetI-like"/>
</dbReference>
<evidence type="ECO:0000256" key="2">
    <source>
        <dbReference type="ARBA" id="ARBA00010072"/>
    </source>
</evidence>
<dbReference type="Pfam" id="PF00528">
    <property type="entry name" value="BPD_transp_1"/>
    <property type="match status" value="1"/>
</dbReference>
<evidence type="ECO:0000256" key="6">
    <source>
        <dbReference type="ARBA" id="ARBA00022970"/>
    </source>
</evidence>
<dbReference type="NCBIfam" id="TIGR01726">
    <property type="entry name" value="HEQRo_perm_3TM"/>
    <property type="match status" value="1"/>
</dbReference>
<evidence type="ECO:0000313" key="12">
    <source>
        <dbReference type="EMBL" id="ASS37639.1"/>
    </source>
</evidence>
<keyword evidence="3 9" id="KW-0813">Transport</keyword>
<dbReference type="EMBL" id="CP016199">
    <property type="protein sequence ID" value="ASS37639.1"/>
    <property type="molecule type" value="Genomic_DNA"/>
</dbReference>
<reference evidence="13" key="1">
    <citation type="submission" date="2016-05" db="EMBL/GenBank/DDBJ databases">
        <authorList>
            <person name="Holder M.E."/>
            <person name="Ajami N.J."/>
            <person name="Petrosino J.F."/>
        </authorList>
    </citation>
    <scope>NUCLEOTIDE SEQUENCE [LARGE SCALE GENOMIC DNA]</scope>
    <source>
        <strain evidence="13">ATCC 700696</strain>
    </source>
</reference>
<feature type="transmembrane region" description="Helical" evidence="9">
    <location>
        <begin position="189"/>
        <end position="213"/>
    </location>
</feature>
<comment type="subcellular location">
    <subcellularLocation>
        <location evidence="1 9">Cell membrane</location>
        <topology evidence="1 9">Multi-pass membrane protein</topology>
    </subcellularLocation>
</comment>
<evidence type="ECO:0000256" key="3">
    <source>
        <dbReference type="ARBA" id="ARBA00022448"/>
    </source>
</evidence>
<evidence type="ECO:0000256" key="9">
    <source>
        <dbReference type="RuleBase" id="RU363032"/>
    </source>
</evidence>
<dbReference type="SUPFAM" id="SSF161098">
    <property type="entry name" value="MetI-like"/>
    <property type="match status" value="1"/>
</dbReference>
<organism evidence="12 13">
    <name type="scientific">Mogibacterium pumilum</name>
    <dbReference type="NCBI Taxonomy" id="86332"/>
    <lineage>
        <taxon>Bacteria</taxon>
        <taxon>Bacillati</taxon>
        <taxon>Bacillota</taxon>
        <taxon>Clostridia</taxon>
        <taxon>Peptostreptococcales</taxon>
        <taxon>Anaerovoracaceae</taxon>
        <taxon>Mogibacterium</taxon>
    </lineage>
</organism>
<feature type="transmembrane region" description="Helical" evidence="9">
    <location>
        <begin position="84"/>
        <end position="105"/>
    </location>
</feature>
<gene>
    <name evidence="12" type="ORF">AXF17_03680</name>
</gene>
<feature type="compositionally biased region" description="Basic and acidic residues" evidence="10">
    <location>
        <begin position="217"/>
        <end position="229"/>
    </location>
</feature>
<name>A0A223ARU5_9FIRM</name>
<keyword evidence="13" id="KW-1185">Reference proteome</keyword>
<feature type="transmembrane region" description="Helical" evidence="9">
    <location>
        <begin position="20"/>
        <end position="41"/>
    </location>
</feature>
<accession>A0A223ARU5</accession>
<protein>
    <submittedName>
        <fullName evidence="12">Glutamine ABC transporter permease</fullName>
    </submittedName>
</protein>
<evidence type="ECO:0000256" key="8">
    <source>
        <dbReference type="ARBA" id="ARBA00023136"/>
    </source>
</evidence>
<dbReference type="PANTHER" id="PTHR30614">
    <property type="entry name" value="MEMBRANE COMPONENT OF AMINO ACID ABC TRANSPORTER"/>
    <property type="match status" value="1"/>
</dbReference>
<evidence type="ECO:0000256" key="4">
    <source>
        <dbReference type="ARBA" id="ARBA00022475"/>
    </source>
</evidence>
<evidence type="ECO:0000256" key="5">
    <source>
        <dbReference type="ARBA" id="ARBA00022692"/>
    </source>
</evidence>
<keyword evidence="8 9" id="KW-0472">Membrane</keyword>
<dbReference type="PROSITE" id="PS50928">
    <property type="entry name" value="ABC_TM1"/>
    <property type="match status" value="1"/>
</dbReference>
<dbReference type="GO" id="GO:0043190">
    <property type="term" value="C:ATP-binding cassette (ABC) transporter complex"/>
    <property type="evidence" value="ECO:0007669"/>
    <property type="project" value="InterPro"/>
</dbReference>
<dbReference type="CDD" id="cd06261">
    <property type="entry name" value="TM_PBP2"/>
    <property type="match status" value="1"/>
</dbReference>
<feature type="transmembrane region" description="Helical" evidence="9">
    <location>
        <begin position="53"/>
        <end position="72"/>
    </location>
</feature>